<keyword evidence="7" id="KW-1185">Reference proteome</keyword>
<dbReference type="AlphaFoldDB" id="A0AAN8ZMB5"/>
<keyword evidence="4" id="KW-0460">Magnesium</keyword>
<dbReference type="Proteomes" id="UP001370490">
    <property type="component" value="Unassembled WGS sequence"/>
</dbReference>
<evidence type="ECO:0000256" key="2">
    <source>
        <dbReference type="ARBA" id="ARBA00006706"/>
    </source>
</evidence>
<evidence type="ECO:0000256" key="1">
    <source>
        <dbReference type="ARBA" id="ARBA00001946"/>
    </source>
</evidence>
<dbReference type="PANTHER" id="PTHR43281">
    <property type="entry name" value="FARNESYL DIPHOSPHATE SYNTHASE"/>
    <property type="match status" value="1"/>
</dbReference>
<evidence type="ECO:0000256" key="5">
    <source>
        <dbReference type="RuleBase" id="RU004466"/>
    </source>
</evidence>
<accession>A0AAN8ZMB5</accession>
<dbReference type="Pfam" id="PF00348">
    <property type="entry name" value="polyprenyl_synt"/>
    <property type="match status" value="1"/>
</dbReference>
<protein>
    <submittedName>
        <fullName evidence="6">Uncharacterized protein</fullName>
    </submittedName>
</protein>
<evidence type="ECO:0000256" key="4">
    <source>
        <dbReference type="ARBA" id="ARBA00022842"/>
    </source>
</evidence>
<dbReference type="EMBL" id="JBAMMX010000001">
    <property type="protein sequence ID" value="KAK6946919.1"/>
    <property type="molecule type" value="Genomic_DNA"/>
</dbReference>
<dbReference type="GO" id="GO:0046872">
    <property type="term" value="F:metal ion binding"/>
    <property type="evidence" value="ECO:0007669"/>
    <property type="project" value="UniProtKB-KW"/>
</dbReference>
<evidence type="ECO:0000313" key="6">
    <source>
        <dbReference type="EMBL" id="KAK6946919.1"/>
    </source>
</evidence>
<keyword evidence="5" id="KW-0808">Transferase</keyword>
<evidence type="ECO:0000256" key="3">
    <source>
        <dbReference type="ARBA" id="ARBA00022723"/>
    </source>
</evidence>
<name>A0AAN8ZMB5_9MAGN</name>
<dbReference type="InterPro" id="IPR000092">
    <property type="entry name" value="Polyprenyl_synt"/>
</dbReference>
<comment type="similarity">
    <text evidence="2 5">Belongs to the FPP/GGPP synthase family.</text>
</comment>
<comment type="cofactor">
    <cofactor evidence="1">
        <name>Mg(2+)</name>
        <dbReference type="ChEBI" id="CHEBI:18420"/>
    </cofactor>
</comment>
<keyword evidence="3" id="KW-0479">Metal-binding</keyword>
<comment type="caution">
    <text evidence="6">The sequence shown here is derived from an EMBL/GenBank/DDBJ whole genome shotgun (WGS) entry which is preliminary data.</text>
</comment>
<evidence type="ECO:0000313" key="7">
    <source>
        <dbReference type="Proteomes" id="UP001370490"/>
    </source>
</evidence>
<gene>
    <name evidence="6" type="ORF">RJ641_000392</name>
</gene>
<dbReference type="GO" id="GO:0008299">
    <property type="term" value="P:isoprenoid biosynthetic process"/>
    <property type="evidence" value="ECO:0007669"/>
    <property type="project" value="InterPro"/>
</dbReference>
<dbReference type="GO" id="GO:0004659">
    <property type="term" value="F:prenyltransferase activity"/>
    <property type="evidence" value="ECO:0007669"/>
    <property type="project" value="InterPro"/>
</dbReference>
<dbReference type="SUPFAM" id="SSF48576">
    <property type="entry name" value="Terpenoid synthases"/>
    <property type="match status" value="1"/>
</dbReference>
<organism evidence="6 7">
    <name type="scientific">Dillenia turbinata</name>
    <dbReference type="NCBI Taxonomy" id="194707"/>
    <lineage>
        <taxon>Eukaryota</taxon>
        <taxon>Viridiplantae</taxon>
        <taxon>Streptophyta</taxon>
        <taxon>Embryophyta</taxon>
        <taxon>Tracheophyta</taxon>
        <taxon>Spermatophyta</taxon>
        <taxon>Magnoliopsida</taxon>
        <taxon>eudicotyledons</taxon>
        <taxon>Gunneridae</taxon>
        <taxon>Pentapetalae</taxon>
        <taxon>Dilleniales</taxon>
        <taxon>Dilleniaceae</taxon>
        <taxon>Dillenia</taxon>
    </lineage>
</organism>
<reference evidence="6 7" key="1">
    <citation type="submission" date="2023-12" db="EMBL/GenBank/DDBJ databases">
        <title>A high-quality genome assembly for Dillenia turbinata (Dilleniales).</title>
        <authorList>
            <person name="Chanderbali A."/>
        </authorList>
    </citation>
    <scope>NUCLEOTIDE SEQUENCE [LARGE SCALE GENOMIC DNA]</scope>
    <source>
        <strain evidence="6">LSX21</strain>
        <tissue evidence="6">Leaf</tissue>
    </source>
</reference>
<sequence>MAQSQSYWASISADIEAHLERAVQIRPPHSVFEPLHHLTFAAKRTAAPALCVAACELVGGRRDQAMAAASALHLIHAAFYTHENLPLTDGPNPKPQIHHAYGPNVELLTADGMVPLAFELLARSDDDPTGEKAGRILRVMVEIGRAVGSQGAIDGRYREFLCAQSDGKEMGQVGWVDYVCEKKEGGLHACGAACGAILGGGNEEEIERLRKFGLNVGMIQGRVKGVSRNGVEMLKDMALKELEHFDSNKVEEISGLVEAKVWKKVQNK</sequence>
<proteinExistence type="inferred from homology"/>
<dbReference type="Gene3D" id="1.10.600.10">
    <property type="entry name" value="Farnesyl Diphosphate Synthase"/>
    <property type="match status" value="1"/>
</dbReference>
<dbReference type="PANTHER" id="PTHR43281:SF6">
    <property type="entry name" value="HETERODIMERIC GERANYLGERANYL PYROPHOSPHATE SYNTHASE SMALL SUBUNIT, CHLOROPLASTIC-LIKE"/>
    <property type="match status" value="1"/>
</dbReference>
<dbReference type="InterPro" id="IPR008949">
    <property type="entry name" value="Isoprenoid_synthase_dom_sf"/>
</dbReference>